<evidence type="ECO:0000256" key="18">
    <source>
        <dbReference type="ARBA" id="ARBA00032510"/>
    </source>
</evidence>
<evidence type="ECO:0000256" key="7">
    <source>
        <dbReference type="ARBA" id="ARBA00013023"/>
    </source>
</evidence>
<evidence type="ECO:0000256" key="13">
    <source>
        <dbReference type="ARBA" id="ARBA00022840"/>
    </source>
</evidence>
<evidence type="ECO:0000256" key="20">
    <source>
        <dbReference type="ARBA" id="ARBA00047808"/>
    </source>
</evidence>
<evidence type="ECO:0000256" key="17">
    <source>
        <dbReference type="ARBA" id="ARBA00030592"/>
    </source>
</evidence>
<comment type="pathway">
    <text evidence="4">Cofactor biosynthesis; tetrahydrofolylpolyglutamate biosynthesis.</text>
</comment>
<comment type="similarity">
    <text evidence="5 23">Belongs to the folylpolyglutamate synthase family.</text>
</comment>
<dbReference type="Gene3D" id="3.90.190.20">
    <property type="entry name" value="Mur ligase, C-terminal domain"/>
    <property type="match status" value="1"/>
</dbReference>
<dbReference type="PIRSF" id="PIRSF001563">
    <property type="entry name" value="Folylpolyglu_synth"/>
    <property type="match status" value="1"/>
</dbReference>
<keyword evidence="12 23" id="KW-0547">Nucleotide-binding</keyword>
<comment type="catalytic activity">
    <reaction evidence="21">
        <text>(6R)-5,10-methylenetetrahydrofolyl-(gamma-L-Glu)(n) + L-glutamate + ATP = (6R)-5,10-methylenetetrahydrofolyl-(gamma-L-Glu)(n+1) + ADP + phosphate + H(+)</text>
        <dbReference type="Rhea" id="RHEA:51912"/>
        <dbReference type="Rhea" id="RHEA-COMP:13257"/>
        <dbReference type="Rhea" id="RHEA-COMP:13258"/>
        <dbReference type="ChEBI" id="CHEBI:15378"/>
        <dbReference type="ChEBI" id="CHEBI:29985"/>
        <dbReference type="ChEBI" id="CHEBI:30616"/>
        <dbReference type="ChEBI" id="CHEBI:43474"/>
        <dbReference type="ChEBI" id="CHEBI:136572"/>
        <dbReference type="ChEBI" id="CHEBI:456216"/>
        <dbReference type="EC" id="6.3.2.17"/>
    </reaction>
</comment>
<evidence type="ECO:0000256" key="16">
    <source>
        <dbReference type="ARBA" id="ARBA00030048"/>
    </source>
</evidence>
<dbReference type="FunFam" id="3.40.1190.10:FF:000004">
    <property type="entry name" value="Dihydrofolate synthase/folylpolyglutamate synthase"/>
    <property type="match status" value="1"/>
</dbReference>
<keyword evidence="15" id="KW-0289">Folate biosynthesis</keyword>
<comment type="catalytic activity">
    <reaction evidence="22">
        <text>7,8-dihydropteroate + L-glutamate + ATP = 7,8-dihydrofolate + ADP + phosphate + H(+)</text>
        <dbReference type="Rhea" id="RHEA:23584"/>
        <dbReference type="ChEBI" id="CHEBI:15378"/>
        <dbReference type="ChEBI" id="CHEBI:17839"/>
        <dbReference type="ChEBI" id="CHEBI:29985"/>
        <dbReference type="ChEBI" id="CHEBI:30616"/>
        <dbReference type="ChEBI" id="CHEBI:43474"/>
        <dbReference type="ChEBI" id="CHEBI:57451"/>
        <dbReference type="ChEBI" id="CHEBI:456216"/>
        <dbReference type="EC" id="6.3.2.12"/>
    </reaction>
</comment>
<dbReference type="InterPro" id="IPR018109">
    <property type="entry name" value="Folylpolyglutamate_synth_CS"/>
</dbReference>
<evidence type="ECO:0000256" key="3">
    <source>
        <dbReference type="ARBA" id="ARBA00004799"/>
    </source>
</evidence>
<evidence type="ECO:0000313" key="27">
    <source>
        <dbReference type="Proteomes" id="UP000623842"/>
    </source>
</evidence>
<keyword evidence="14" id="KW-0460">Magnesium</keyword>
<keyword evidence="10 23" id="KW-0436">Ligase</keyword>
<accession>A0A919BMC6</accession>
<protein>
    <recommendedName>
        <fullName evidence="9">Dihydrofolate synthase/folylpolyglutamate synthase</fullName>
        <ecNumber evidence="7">6.3.2.12</ecNumber>
        <ecNumber evidence="8">6.3.2.17</ecNumber>
    </recommendedName>
    <alternativeName>
        <fullName evidence="18">Folylpoly-gamma-glutamate synthetase-dihydrofolate synthetase</fullName>
    </alternativeName>
    <alternativeName>
        <fullName evidence="16">Folylpolyglutamate synthetase</fullName>
    </alternativeName>
    <alternativeName>
        <fullName evidence="17">Tetrahydrofolylpolyglutamate synthase</fullName>
    </alternativeName>
</protein>
<dbReference type="InterPro" id="IPR036615">
    <property type="entry name" value="Mur_ligase_C_dom_sf"/>
</dbReference>
<dbReference type="PANTHER" id="PTHR11136:SF0">
    <property type="entry name" value="DIHYDROFOLATE SYNTHETASE-RELATED"/>
    <property type="match status" value="1"/>
</dbReference>
<dbReference type="Proteomes" id="UP000623842">
    <property type="component" value="Unassembled WGS sequence"/>
</dbReference>
<dbReference type="NCBIfam" id="TIGR01499">
    <property type="entry name" value="folC"/>
    <property type="match status" value="1"/>
</dbReference>
<dbReference type="EC" id="6.3.2.12" evidence="7"/>
<evidence type="ECO:0000313" key="26">
    <source>
        <dbReference type="EMBL" id="GHF98586.1"/>
    </source>
</evidence>
<gene>
    <name evidence="26" type="primary">folC</name>
    <name evidence="26" type="ORF">GCM10017161_28890</name>
</gene>
<evidence type="ECO:0000259" key="25">
    <source>
        <dbReference type="Pfam" id="PF08245"/>
    </source>
</evidence>
<evidence type="ECO:0000256" key="2">
    <source>
        <dbReference type="ARBA" id="ARBA00002714"/>
    </source>
</evidence>
<dbReference type="InterPro" id="IPR013221">
    <property type="entry name" value="Mur_ligase_cen"/>
</dbReference>
<reference evidence="26" key="1">
    <citation type="journal article" date="2014" name="Int. J. Syst. Evol. Microbiol.">
        <title>Complete genome sequence of Corynebacterium casei LMG S-19264T (=DSM 44701T), isolated from a smear-ripened cheese.</title>
        <authorList>
            <consortium name="US DOE Joint Genome Institute (JGI-PGF)"/>
            <person name="Walter F."/>
            <person name="Albersmeier A."/>
            <person name="Kalinowski J."/>
            <person name="Ruckert C."/>
        </authorList>
    </citation>
    <scope>NUCLEOTIDE SEQUENCE</scope>
    <source>
        <strain evidence="26">KCTC 42731</strain>
    </source>
</reference>
<dbReference type="EC" id="6.3.2.17" evidence="8"/>
<organism evidence="26 27">
    <name type="scientific">Thalassotalea marina</name>
    <dbReference type="NCBI Taxonomy" id="1673741"/>
    <lineage>
        <taxon>Bacteria</taxon>
        <taxon>Pseudomonadati</taxon>
        <taxon>Pseudomonadota</taxon>
        <taxon>Gammaproteobacteria</taxon>
        <taxon>Alteromonadales</taxon>
        <taxon>Colwelliaceae</taxon>
        <taxon>Thalassotalea</taxon>
    </lineage>
</organism>
<dbReference type="GO" id="GO:0005737">
    <property type="term" value="C:cytoplasm"/>
    <property type="evidence" value="ECO:0007669"/>
    <property type="project" value="TreeGrafter"/>
</dbReference>
<dbReference type="Pfam" id="PF02875">
    <property type="entry name" value="Mur_ligase_C"/>
    <property type="match status" value="1"/>
</dbReference>
<evidence type="ECO:0000256" key="5">
    <source>
        <dbReference type="ARBA" id="ARBA00008276"/>
    </source>
</evidence>
<evidence type="ECO:0000256" key="19">
    <source>
        <dbReference type="ARBA" id="ARBA00047493"/>
    </source>
</evidence>
<dbReference type="InterPro" id="IPR004101">
    <property type="entry name" value="Mur_ligase_C"/>
</dbReference>
<dbReference type="GO" id="GO:0046656">
    <property type="term" value="P:folic acid biosynthetic process"/>
    <property type="evidence" value="ECO:0007669"/>
    <property type="project" value="UniProtKB-KW"/>
</dbReference>
<dbReference type="GO" id="GO:0008841">
    <property type="term" value="F:dihydrofolate synthase activity"/>
    <property type="evidence" value="ECO:0007669"/>
    <property type="project" value="UniProtKB-EC"/>
</dbReference>
<evidence type="ECO:0000256" key="23">
    <source>
        <dbReference type="PIRNR" id="PIRNR001563"/>
    </source>
</evidence>
<evidence type="ECO:0000256" key="6">
    <source>
        <dbReference type="ARBA" id="ARBA00011245"/>
    </source>
</evidence>
<proteinExistence type="inferred from homology"/>
<dbReference type="Pfam" id="PF08245">
    <property type="entry name" value="Mur_ligase_M"/>
    <property type="match status" value="1"/>
</dbReference>
<keyword evidence="27" id="KW-1185">Reference proteome</keyword>
<dbReference type="SUPFAM" id="SSF53623">
    <property type="entry name" value="MurD-like peptide ligases, catalytic domain"/>
    <property type="match status" value="1"/>
</dbReference>
<dbReference type="RefSeq" id="WP_189771986.1">
    <property type="nucleotide sequence ID" value="NZ_BNCK01000006.1"/>
</dbReference>
<sequence>MSQSSLSHSFRTLEEWLSYIESIHLTEIDMGLTRIQQVADTLALSFSSAKVVTVGGTNGKGTTCAFLENALLKKGHSVAVYSSPHIRLFNERLRINKVDIDNESLIQAFNEIEQKRGDISLTYYEYTTLAALLILKRNQPDFIILEVGLGGRLDATNIIDADISVITTVDLDHQAFLGNDRESIGREKAGIMRQNRPCVVGDVNPPTSVIEHANDIGCDLFLRDQFFHIQLDGNTWQWSTESAVFTQLPQPSIPRDNIATALAVLELAQISMSEQDVRELVATTKVPGRTEIHHLQCDVMLDVGHNPLAARYLAQVVQSASYRHVYAVFGMMADKDIKQTIAPLVKNIDTWFVGSLSATPRGASAKHIQQFLPKDSKSQTFDNVSDAYKMATEQATSDDLVLVFGSFFTVAEVKALLD</sequence>
<comment type="subunit">
    <text evidence="6">Monomer.</text>
</comment>
<comment type="caution">
    <text evidence="26">The sequence shown here is derived from an EMBL/GenBank/DDBJ whole genome shotgun (WGS) entry which is preliminary data.</text>
</comment>
<evidence type="ECO:0000259" key="24">
    <source>
        <dbReference type="Pfam" id="PF02875"/>
    </source>
</evidence>
<comment type="cofactor">
    <cofactor evidence="1">
        <name>Mg(2+)</name>
        <dbReference type="ChEBI" id="CHEBI:18420"/>
    </cofactor>
</comment>
<keyword evidence="11" id="KW-0479">Metal-binding</keyword>
<evidence type="ECO:0000256" key="4">
    <source>
        <dbReference type="ARBA" id="ARBA00005150"/>
    </source>
</evidence>
<evidence type="ECO:0000256" key="1">
    <source>
        <dbReference type="ARBA" id="ARBA00001946"/>
    </source>
</evidence>
<dbReference type="GO" id="GO:0004326">
    <property type="term" value="F:tetrahydrofolylpolyglutamate synthase activity"/>
    <property type="evidence" value="ECO:0007669"/>
    <property type="project" value="UniProtKB-EC"/>
</dbReference>
<dbReference type="NCBIfam" id="NF008101">
    <property type="entry name" value="PRK10846.1"/>
    <property type="match status" value="1"/>
</dbReference>
<evidence type="ECO:0000256" key="12">
    <source>
        <dbReference type="ARBA" id="ARBA00022741"/>
    </source>
</evidence>
<evidence type="ECO:0000256" key="14">
    <source>
        <dbReference type="ARBA" id="ARBA00022842"/>
    </source>
</evidence>
<keyword evidence="13 23" id="KW-0067">ATP-binding</keyword>
<dbReference type="AlphaFoldDB" id="A0A919BMC6"/>
<dbReference type="InterPro" id="IPR036565">
    <property type="entry name" value="Mur-like_cat_sf"/>
</dbReference>
<dbReference type="PANTHER" id="PTHR11136">
    <property type="entry name" value="FOLYLPOLYGLUTAMATE SYNTHASE-RELATED"/>
    <property type="match status" value="1"/>
</dbReference>
<evidence type="ECO:0000256" key="21">
    <source>
        <dbReference type="ARBA" id="ARBA00049035"/>
    </source>
</evidence>
<dbReference type="SUPFAM" id="SSF53244">
    <property type="entry name" value="MurD-like peptide ligases, peptide-binding domain"/>
    <property type="match status" value="1"/>
</dbReference>
<dbReference type="GO" id="GO:0046872">
    <property type="term" value="F:metal ion binding"/>
    <property type="evidence" value="ECO:0007669"/>
    <property type="project" value="UniProtKB-KW"/>
</dbReference>
<evidence type="ECO:0000256" key="11">
    <source>
        <dbReference type="ARBA" id="ARBA00022723"/>
    </source>
</evidence>
<dbReference type="InterPro" id="IPR001645">
    <property type="entry name" value="Folylpolyglutamate_synth"/>
</dbReference>
<evidence type="ECO:0000256" key="10">
    <source>
        <dbReference type="ARBA" id="ARBA00022598"/>
    </source>
</evidence>
<name>A0A919BMC6_9GAMM</name>
<comment type="pathway">
    <text evidence="3">Cofactor biosynthesis; tetrahydrofolate biosynthesis; 7,8-dihydrofolate from 2-amino-4-hydroxy-6-hydroxymethyl-7,8-dihydropteridine diphosphate and 4-aminobenzoate: step 2/2.</text>
</comment>
<dbReference type="PROSITE" id="PS01012">
    <property type="entry name" value="FOLYLPOLYGLU_SYNT_2"/>
    <property type="match status" value="1"/>
</dbReference>
<evidence type="ECO:0000256" key="9">
    <source>
        <dbReference type="ARBA" id="ARBA00019357"/>
    </source>
</evidence>
<dbReference type="EMBL" id="BNCK01000006">
    <property type="protein sequence ID" value="GHF98586.1"/>
    <property type="molecule type" value="Genomic_DNA"/>
</dbReference>
<dbReference type="GO" id="GO:0005524">
    <property type="term" value="F:ATP binding"/>
    <property type="evidence" value="ECO:0007669"/>
    <property type="project" value="UniProtKB-KW"/>
</dbReference>
<evidence type="ECO:0000256" key="15">
    <source>
        <dbReference type="ARBA" id="ARBA00022909"/>
    </source>
</evidence>
<evidence type="ECO:0000256" key="8">
    <source>
        <dbReference type="ARBA" id="ARBA00013025"/>
    </source>
</evidence>
<comment type="function">
    <text evidence="2">Functions in two distinct reactions of the de novo folate biosynthetic pathway. Catalyzes the addition of a glutamate residue to dihydropteroate (7,8-dihydropteroate or H2Pte) to form dihydrofolate (7,8-dihydrofolate monoglutamate or H2Pte-Glu). Also catalyzes successive additions of L-glutamate to tetrahydrofolate or 10-formyltetrahydrofolate or 5,10-methylenetetrahydrofolate, leading to folylpolyglutamate derivatives.</text>
</comment>
<evidence type="ECO:0000256" key="22">
    <source>
        <dbReference type="ARBA" id="ARBA00049161"/>
    </source>
</evidence>
<comment type="catalytic activity">
    <reaction evidence="19">
        <text>(6S)-5,6,7,8-tetrahydrofolyl-(gamma-L-Glu)(n) + L-glutamate + ATP = (6S)-5,6,7,8-tetrahydrofolyl-(gamma-L-Glu)(n+1) + ADP + phosphate + H(+)</text>
        <dbReference type="Rhea" id="RHEA:10580"/>
        <dbReference type="Rhea" id="RHEA-COMP:14738"/>
        <dbReference type="Rhea" id="RHEA-COMP:14740"/>
        <dbReference type="ChEBI" id="CHEBI:15378"/>
        <dbReference type="ChEBI" id="CHEBI:29985"/>
        <dbReference type="ChEBI" id="CHEBI:30616"/>
        <dbReference type="ChEBI" id="CHEBI:43474"/>
        <dbReference type="ChEBI" id="CHEBI:141005"/>
        <dbReference type="ChEBI" id="CHEBI:456216"/>
        <dbReference type="EC" id="6.3.2.17"/>
    </reaction>
</comment>
<feature type="domain" description="Mur ligase central" evidence="25">
    <location>
        <begin position="54"/>
        <end position="196"/>
    </location>
</feature>
<reference evidence="26" key="2">
    <citation type="submission" date="2020-09" db="EMBL/GenBank/DDBJ databases">
        <authorList>
            <person name="Sun Q."/>
            <person name="Kim S."/>
        </authorList>
    </citation>
    <scope>NUCLEOTIDE SEQUENCE</scope>
    <source>
        <strain evidence="26">KCTC 42731</strain>
    </source>
</reference>
<comment type="catalytic activity">
    <reaction evidence="20">
        <text>10-formyltetrahydrofolyl-(gamma-L-Glu)(n) + L-glutamate + ATP = 10-formyltetrahydrofolyl-(gamma-L-Glu)(n+1) + ADP + phosphate + H(+)</text>
        <dbReference type="Rhea" id="RHEA:51904"/>
        <dbReference type="Rhea" id="RHEA-COMP:13088"/>
        <dbReference type="Rhea" id="RHEA-COMP:14300"/>
        <dbReference type="ChEBI" id="CHEBI:15378"/>
        <dbReference type="ChEBI" id="CHEBI:29985"/>
        <dbReference type="ChEBI" id="CHEBI:30616"/>
        <dbReference type="ChEBI" id="CHEBI:43474"/>
        <dbReference type="ChEBI" id="CHEBI:134413"/>
        <dbReference type="ChEBI" id="CHEBI:456216"/>
        <dbReference type="EC" id="6.3.2.17"/>
    </reaction>
</comment>
<dbReference type="Gene3D" id="3.40.1190.10">
    <property type="entry name" value="Mur-like, catalytic domain"/>
    <property type="match status" value="1"/>
</dbReference>
<feature type="domain" description="Mur ligase C-terminal" evidence="24">
    <location>
        <begin position="288"/>
        <end position="407"/>
    </location>
</feature>